<evidence type="ECO:0000259" key="1">
    <source>
        <dbReference type="Pfam" id="PF16111"/>
    </source>
</evidence>
<organism evidence="2 3">
    <name type="scientific">Clostridium tetani (strain Massachusetts / E88)</name>
    <dbReference type="NCBI Taxonomy" id="212717"/>
    <lineage>
        <taxon>Bacteria</taxon>
        <taxon>Bacillati</taxon>
        <taxon>Bacillota</taxon>
        <taxon>Clostridia</taxon>
        <taxon>Eubacteriales</taxon>
        <taxon>Clostridiaceae</taxon>
        <taxon>Clostridium</taxon>
    </lineage>
</organism>
<evidence type="ECO:0000313" key="3">
    <source>
        <dbReference type="Proteomes" id="UP000001412"/>
    </source>
</evidence>
<dbReference type="OrthoDB" id="9976139at2"/>
<proteinExistence type="predicted"/>
<feature type="domain" description="DUF4829" evidence="1">
    <location>
        <begin position="26"/>
        <end position="135"/>
    </location>
</feature>
<gene>
    <name evidence="2" type="ordered locus">CTC_01473</name>
</gene>
<dbReference type="Pfam" id="PF16111">
    <property type="entry name" value="DUF4829"/>
    <property type="match status" value="1"/>
</dbReference>
<evidence type="ECO:0000313" key="2">
    <source>
        <dbReference type="EMBL" id="AAO36030.1"/>
    </source>
</evidence>
<dbReference type="InterPro" id="IPR032256">
    <property type="entry name" value="DUF4829"/>
</dbReference>
<sequence length="156" mass="18482">MKKSYMMIIMISILFGVKLIYSNSAESIIKEYYKVIDSQQDVGKYNKLVIEDERLKNLEGIPDIVEKRDILELKKLNVNEHPLLEKELNYKYADEKDNVRYYMIKYDIKFKENVATPVDSGIYYEVITVVKRKNKWLVTTDIRKASFHNDKLTIDS</sequence>
<dbReference type="AlphaFoldDB" id="Q894R2"/>
<dbReference type="HOGENOM" id="CLU_1683558_0_0_9"/>
<dbReference type="KEGG" id="ctc:CTC_01473"/>
<reference evidence="2 3" key="1">
    <citation type="journal article" date="2003" name="Proc. Natl. Acad. Sci. U.S.A.">
        <title>The genome sequence of Clostridium tetani, the causative agent of tetanus disease.</title>
        <authorList>
            <person name="Brueggemann H."/>
            <person name="Baumer S."/>
            <person name="Fricke W.F."/>
            <person name="Wiezer A."/>
            <person name="Liesegang H."/>
            <person name="Decker I."/>
            <person name="Herzberg C."/>
            <person name="Martinez-Arias R."/>
            <person name="Merkl R."/>
            <person name="Henne A."/>
            <person name="Gottschalk G."/>
        </authorList>
    </citation>
    <scope>NUCLEOTIDE SEQUENCE [LARGE SCALE GENOMIC DNA]</scope>
    <source>
        <strain evidence="3">Massachusetts / E88</strain>
    </source>
</reference>
<protein>
    <recommendedName>
        <fullName evidence="1">DUF4829 domain-containing protein</fullName>
    </recommendedName>
</protein>
<dbReference type="GeneID" id="24253914"/>
<keyword evidence="3" id="KW-1185">Reference proteome</keyword>
<dbReference type="RefSeq" id="WP_011099690.1">
    <property type="nucleotide sequence ID" value="NC_004557.1"/>
</dbReference>
<name>Q894R2_CLOTE</name>
<dbReference type="Proteomes" id="UP000001412">
    <property type="component" value="Chromosome"/>
</dbReference>
<accession>Q894R2</accession>
<dbReference type="EMBL" id="AE015927">
    <property type="protein sequence ID" value="AAO36030.1"/>
    <property type="molecule type" value="Genomic_DNA"/>
</dbReference>